<name>A0AAE1Z6F5_SCHME</name>
<accession>A0AAE1Z6F5</accession>
<evidence type="ECO:0000256" key="1">
    <source>
        <dbReference type="SAM" id="MobiDB-lite"/>
    </source>
</evidence>
<evidence type="ECO:0000313" key="3">
    <source>
        <dbReference type="Proteomes" id="UP001292079"/>
    </source>
</evidence>
<proteinExistence type="predicted"/>
<comment type="caution">
    <text evidence="2">The sequence shown here is derived from an EMBL/GenBank/DDBJ whole genome shotgun (WGS) entry which is preliminary data.</text>
</comment>
<reference evidence="2" key="1">
    <citation type="submission" date="2022-04" db="EMBL/GenBank/DDBJ databases">
        <authorList>
            <person name="Xu L."/>
            <person name="Lv Z."/>
        </authorList>
    </citation>
    <scope>NUCLEOTIDE SEQUENCE</scope>
    <source>
        <strain evidence="2">LV_2022a</strain>
    </source>
</reference>
<evidence type="ECO:0000313" key="2">
    <source>
        <dbReference type="EMBL" id="KAK4468013.1"/>
    </source>
</evidence>
<dbReference type="AlphaFoldDB" id="A0AAE1Z6F5"/>
<sequence length="321" mass="37555">MKNEGNTVVKPVRCLFQSLENKSFHKLYDGDHDNHKNNSSNTNTNTNTTTTTSSTTTATNKSTINKQCQQTFQLVCQRNLEKFCLKYNLDWNFIKSIDHINCNIQENDQENQHHQHSQHQHSMHKQTWHWEQLDNTLYYIPTFYLSTRYHSDSYLLRSHQHRYPVPPNTPHKSIIKHNLINVENSSQLFTPQKSSPLTYTSQASSPYPSRSRNLNNYTESTSRRTSKCLRNEHVRSKSENKSDRIQNAHFDECSQSRSCIHTTCCLPATQNKSPNHSFSTPYLNEMNYIDKWTNNSHSQKESFPCTLISRRLNLKQLKLTG</sequence>
<feature type="compositionally biased region" description="Basic and acidic residues" evidence="1">
    <location>
        <begin position="229"/>
        <end position="244"/>
    </location>
</feature>
<feature type="region of interest" description="Disordered" evidence="1">
    <location>
        <begin position="190"/>
        <end position="244"/>
    </location>
</feature>
<feature type="compositionally biased region" description="Low complexity" evidence="1">
    <location>
        <begin position="37"/>
        <end position="60"/>
    </location>
</feature>
<feature type="compositionally biased region" description="Basic and acidic residues" evidence="1">
    <location>
        <begin position="27"/>
        <end position="36"/>
    </location>
</feature>
<organism evidence="2 3">
    <name type="scientific">Schistosoma mekongi</name>
    <name type="common">Parasitic worm</name>
    <dbReference type="NCBI Taxonomy" id="38744"/>
    <lineage>
        <taxon>Eukaryota</taxon>
        <taxon>Metazoa</taxon>
        <taxon>Spiralia</taxon>
        <taxon>Lophotrochozoa</taxon>
        <taxon>Platyhelminthes</taxon>
        <taxon>Trematoda</taxon>
        <taxon>Digenea</taxon>
        <taxon>Strigeidida</taxon>
        <taxon>Schistosomatoidea</taxon>
        <taxon>Schistosomatidae</taxon>
        <taxon>Schistosoma</taxon>
    </lineage>
</organism>
<protein>
    <submittedName>
        <fullName evidence="2">Uncharacterized protein</fullName>
    </submittedName>
</protein>
<keyword evidence="3" id="KW-1185">Reference proteome</keyword>
<gene>
    <name evidence="2" type="ORF">MN116_008192</name>
</gene>
<feature type="compositionally biased region" description="Polar residues" evidence="1">
    <location>
        <begin position="190"/>
        <end position="220"/>
    </location>
</feature>
<dbReference type="Proteomes" id="UP001292079">
    <property type="component" value="Unassembled WGS sequence"/>
</dbReference>
<reference evidence="2" key="2">
    <citation type="journal article" date="2023" name="Infect Dis Poverty">
        <title>Chromosome-scale genome of the human blood fluke Schistosoma mekongi and its implications for public health.</title>
        <authorList>
            <person name="Zhou M."/>
            <person name="Xu L."/>
            <person name="Xu D."/>
            <person name="Chen W."/>
            <person name="Khan J."/>
            <person name="Hu Y."/>
            <person name="Huang H."/>
            <person name="Wei H."/>
            <person name="Zhang Y."/>
            <person name="Chusongsang P."/>
            <person name="Tanasarnprasert K."/>
            <person name="Hu X."/>
            <person name="Limpanont Y."/>
            <person name="Lv Z."/>
        </authorList>
    </citation>
    <scope>NUCLEOTIDE SEQUENCE</scope>
    <source>
        <strain evidence="2">LV_2022a</strain>
    </source>
</reference>
<dbReference type="EMBL" id="JALJAT010000007">
    <property type="protein sequence ID" value="KAK4468013.1"/>
    <property type="molecule type" value="Genomic_DNA"/>
</dbReference>
<feature type="region of interest" description="Disordered" evidence="1">
    <location>
        <begin position="27"/>
        <end position="60"/>
    </location>
</feature>